<organism evidence="8 9">
    <name type="scientific">Elaeis guineensis var. tenera</name>
    <name type="common">Oil palm</name>
    <dbReference type="NCBI Taxonomy" id="51953"/>
    <lineage>
        <taxon>Eukaryota</taxon>
        <taxon>Viridiplantae</taxon>
        <taxon>Streptophyta</taxon>
        <taxon>Embryophyta</taxon>
        <taxon>Tracheophyta</taxon>
        <taxon>Spermatophyta</taxon>
        <taxon>Magnoliopsida</taxon>
        <taxon>Liliopsida</taxon>
        <taxon>Arecaceae</taxon>
        <taxon>Arecoideae</taxon>
        <taxon>Cocoseae</taxon>
        <taxon>Elaeidinae</taxon>
        <taxon>Elaeis</taxon>
    </lineage>
</organism>
<keyword evidence="8" id="KW-1185">Reference proteome</keyword>
<dbReference type="Gene3D" id="3.30.730.10">
    <property type="entry name" value="AP2/ERF domain"/>
    <property type="match status" value="1"/>
</dbReference>
<feature type="compositionally biased region" description="Polar residues" evidence="6">
    <location>
        <begin position="1"/>
        <end position="16"/>
    </location>
</feature>
<dbReference type="CDD" id="cd00018">
    <property type="entry name" value="AP2"/>
    <property type="match status" value="1"/>
</dbReference>
<evidence type="ECO:0000259" key="7">
    <source>
        <dbReference type="PROSITE" id="PS51032"/>
    </source>
</evidence>
<keyword evidence="4" id="KW-0804">Transcription</keyword>
<evidence type="ECO:0000256" key="1">
    <source>
        <dbReference type="ARBA" id="ARBA00004123"/>
    </source>
</evidence>
<dbReference type="FunCoup" id="A0A6I9R7J8">
    <property type="interactions" value="23"/>
</dbReference>
<dbReference type="InterPro" id="IPR016177">
    <property type="entry name" value="DNA-bd_dom_sf"/>
</dbReference>
<evidence type="ECO:0000313" key="9">
    <source>
        <dbReference type="RefSeq" id="XP_010921757.1"/>
    </source>
</evidence>
<feature type="domain" description="AP2/ERF" evidence="7">
    <location>
        <begin position="63"/>
        <end position="120"/>
    </location>
</feature>
<evidence type="ECO:0000256" key="3">
    <source>
        <dbReference type="ARBA" id="ARBA00023125"/>
    </source>
</evidence>
<feature type="compositionally biased region" description="Low complexity" evidence="6">
    <location>
        <begin position="32"/>
        <end position="49"/>
    </location>
</feature>
<dbReference type="OrthoDB" id="1937505at2759"/>
<name>A0A6I9R7J8_ELAGV</name>
<dbReference type="GO" id="GO:0003677">
    <property type="term" value="F:DNA binding"/>
    <property type="evidence" value="ECO:0007669"/>
    <property type="project" value="UniProtKB-KW"/>
</dbReference>
<dbReference type="FunFam" id="3.30.730.10:FF:000001">
    <property type="entry name" value="Ethylene-responsive transcription factor 2"/>
    <property type="match status" value="1"/>
</dbReference>
<proteinExistence type="predicted"/>
<dbReference type="GO" id="GO:0003700">
    <property type="term" value="F:DNA-binding transcription factor activity"/>
    <property type="evidence" value="ECO:0007669"/>
    <property type="project" value="InterPro"/>
</dbReference>
<dbReference type="Pfam" id="PF00847">
    <property type="entry name" value="AP2"/>
    <property type="match status" value="1"/>
</dbReference>
<sequence length="363" mass="39121">MSSSKSLDTTAQNAQGHNPPLMGFSQGKLSHSPSSPSPSTSSPATATSPTERRGRRKPTEPGRFLGVRRRPWGRYAAEIRDPTTKERHWLGTFDTAQEAALAYDRAALSMKGTQARTNFIYTDTPISTFHSFLTPFHSQNFIPPPMPPPPTQPHHLIVPTSMQTTNQSIPSQCHMSHHFSFQSSGNTSTMPNSSSSMETDIADDFLFSDDRRSGYLSSIIPESCLRSSPKHSSPSQDISSSCELNAQILSSPNQVQSHGSNSASSSYSATNGALFDAYSGGMGAMSSVDFPCLTEMNGGFWVDEPLWELGAYEFPATTVSSMEDLSSSLMQGPACGSLPQVSGSYSPPASSLTDVFDVGYSLF</sequence>
<dbReference type="Proteomes" id="UP000504607">
    <property type="component" value="Chromosome 5"/>
</dbReference>
<evidence type="ECO:0000256" key="4">
    <source>
        <dbReference type="ARBA" id="ARBA00023163"/>
    </source>
</evidence>
<dbReference type="InterPro" id="IPR001471">
    <property type="entry name" value="AP2/ERF_dom"/>
</dbReference>
<keyword evidence="5" id="KW-0539">Nucleus</keyword>
<reference evidence="9" key="1">
    <citation type="submission" date="2025-08" db="UniProtKB">
        <authorList>
            <consortium name="RefSeq"/>
        </authorList>
    </citation>
    <scope>IDENTIFICATION</scope>
</reference>
<dbReference type="SMART" id="SM00380">
    <property type="entry name" value="AP2"/>
    <property type="match status" value="1"/>
</dbReference>
<dbReference type="RefSeq" id="XP_010921757.1">
    <property type="nucleotide sequence ID" value="XM_010923455.3"/>
</dbReference>
<dbReference type="SUPFAM" id="SSF54171">
    <property type="entry name" value="DNA-binding domain"/>
    <property type="match status" value="1"/>
</dbReference>
<dbReference type="PANTHER" id="PTHR31677:SF49">
    <property type="entry name" value="ETHYLENE-RESPONSIVE TRANSCRIPTION FACTOR ERF086"/>
    <property type="match status" value="1"/>
</dbReference>
<dbReference type="GeneID" id="105045243"/>
<dbReference type="InterPro" id="IPR036955">
    <property type="entry name" value="AP2/ERF_dom_sf"/>
</dbReference>
<accession>A0A6I9R7J8</accession>
<keyword evidence="2" id="KW-0805">Transcription regulation</keyword>
<evidence type="ECO:0000313" key="8">
    <source>
        <dbReference type="Proteomes" id="UP000504607"/>
    </source>
</evidence>
<keyword evidence="3" id="KW-0238">DNA-binding</keyword>
<evidence type="ECO:0000256" key="6">
    <source>
        <dbReference type="SAM" id="MobiDB-lite"/>
    </source>
</evidence>
<dbReference type="PRINTS" id="PR00367">
    <property type="entry name" value="ETHRSPELEMNT"/>
</dbReference>
<dbReference type="PROSITE" id="PS51032">
    <property type="entry name" value="AP2_ERF"/>
    <property type="match status" value="1"/>
</dbReference>
<dbReference type="AlphaFoldDB" id="A0A6I9R7J8"/>
<gene>
    <name evidence="9" type="primary">LOC105045243</name>
</gene>
<protein>
    <submittedName>
        <fullName evidence="9">Ethylene-responsive transcription factor FZP</fullName>
    </submittedName>
</protein>
<evidence type="ECO:0000256" key="2">
    <source>
        <dbReference type="ARBA" id="ARBA00023015"/>
    </source>
</evidence>
<dbReference type="GO" id="GO:0005634">
    <property type="term" value="C:nucleus"/>
    <property type="evidence" value="ECO:0007669"/>
    <property type="project" value="UniProtKB-SubCell"/>
</dbReference>
<feature type="region of interest" description="Disordered" evidence="6">
    <location>
        <begin position="1"/>
        <end position="68"/>
    </location>
</feature>
<dbReference type="InParanoid" id="A0A6I9R7J8"/>
<dbReference type="PANTHER" id="PTHR31677">
    <property type="entry name" value="AP2 DOMAIN CLASS TRANSCRIPTION FACTOR"/>
    <property type="match status" value="1"/>
</dbReference>
<evidence type="ECO:0000256" key="5">
    <source>
        <dbReference type="ARBA" id="ARBA00023242"/>
    </source>
</evidence>
<dbReference type="KEGG" id="egu:105045243"/>
<comment type="subcellular location">
    <subcellularLocation>
        <location evidence="1">Nucleus</location>
    </subcellularLocation>
</comment>